<organism evidence="2 3">
    <name type="scientific">Liparis tanakae</name>
    <name type="common">Tanaka's snailfish</name>
    <dbReference type="NCBI Taxonomy" id="230148"/>
    <lineage>
        <taxon>Eukaryota</taxon>
        <taxon>Metazoa</taxon>
        <taxon>Chordata</taxon>
        <taxon>Craniata</taxon>
        <taxon>Vertebrata</taxon>
        <taxon>Euteleostomi</taxon>
        <taxon>Actinopterygii</taxon>
        <taxon>Neopterygii</taxon>
        <taxon>Teleostei</taxon>
        <taxon>Neoteleostei</taxon>
        <taxon>Acanthomorphata</taxon>
        <taxon>Eupercaria</taxon>
        <taxon>Perciformes</taxon>
        <taxon>Cottioidei</taxon>
        <taxon>Cottales</taxon>
        <taxon>Liparidae</taxon>
        <taxon>Liparis</taxon>
    </lineage>
</organism>
<feature type="region of interest" description="Disordered" evidence="1">
    <location>
        <begin position="1"/>
        <end position="92"/>
    </location>
</feature>
<proteinExistence type="predicted"/>
<evidence type="ECO:0000313" key="2">
    <source>
        <dbReference type="EMBL" id="TNN85997.1"/>
    </source>
</evidence>
<evidence type="ECO:0000313" key="3">
    <source>
        <dbReference type="Proteomes" id="UP000314294"/>
    </source>
</evidence>
<feature type="compositionally biased region" description="Polar residues" evidence="1">
    <location>
        <begin position="1"/>
        <end position="17"/>
    </location>
</feature>
<dbReference type="EMBL" id="SRLO01000018">
    <property type="protein sequence ID" value="TNN85997.1"/>
    <property type="molecule type" value="Genomic_DNA"/>
</dbReference>
<dbReference type="AlphaFoldDB" id="A0A4Z2J7J7"/>
<comment type="caution">
    <text evidence="2">The sequence shown here is derived from an EMBL/GenBank/DDBJ whole genome shotgun (WGS) entry which is preliminary data.</text>
</comment>
<feature type="compositionally biased region" description="Polar residues" evidence="1">
    <location>
        <begin position="136"/>
        <end position="148"/>
    </location>
</feature>
<name>A0A4Z2J7J7_9TELE</name>
<feature type="region of interest" description="Disordered" evidence="1">
    <location>
        <begin position="133"/>
        <end position="164"/>
    </location>
</feature>
<feature type="compositionally biased region" description="Low complexity" evidence="1">
    <location>
        <begin position="41"/>
        <end position="58"/>
    </location>
</feature>
<gene>
    <name evidence="2" type="ORF">EYF80_003841</name>
</gene>
<feature type="compositionally biased region" description="Polar residues" evidence="1">
    <location>
        <begin position="26"/>
        <end position="38"/>
    </location>
</feature>
<reference evidence="2 3" key="1">
    <citation type="submission" date="2019-03" db="EMBL/GenBank/DDBJ databases">
        <title>First draft genome of Liparis tanakae, snailfish: a comprehensive survey of snailfish specific genes.</title>
        <authorList>
            <person name="Kim W."/>
            <person name="Song I."/>
            <person name="Jeong J.-H."/>
            <person name="Kim D."/>
            <person name="Kim S."/>
            <person name="Ryu S."/>
            <person name="Song J.Y."/>
            <person name="Lee S.K."/>
        </authorList>
    </citation>
    <scope>NUCLEOTIDE SEQUENCE [LARGE SCALE GENOMIC DNA]</scope>
    <source>
        <tissue evidence="2">Muscle</tissue>
    </source>
</reference>
<dbReference type="Proteomes" id="UP000314294">
    <property type="component" value="Unassembled WGS sequence"/>
</dbReference>
<sequence length="164" mass="17269">MASGTSVSEAASESCEQGDTCAMERVTNSTEETSNTGVCMSEPPGISSSFSSRSAGSGSDRRPADTEKDNVSKFQASSGPGVSVNTNKPIDRRARADKSLAFYYTSPLHPGALPRESLTHFTPEHFARHARGISPFHSTSHNPTASESTIHHKAQGHGAGSEGF</sequence>
<protein>
    <submittedName>
        <fullName evidence="2">Uncharacterized protein</fullName>
    </submittedName>
</protein>
<accession>A0A4Z2J7J7</accession>
<keyword evidence="3" id="KW-1185">Reference proteome</keyword>
<feature type="compositionally biased region" description="Polar residues" evidence="1">
    <location>
        <begin position="72"/>
        <end position="88"/>
    </location>
</feature>
<evidence type="ECO:0000256" key="1">
    <source>
        <dbReference type="SAM" id="MobiDB-lite"/>
    </source>
</evidence>
<feature type="compositionally biased region" description="Basic and acidic residues" evidence="1">
    <location>
        <begin position="59"/>
        <end position="71"/>
    </location>
</feature>